<gene>
    <name evidence="2" type="ORF">A8926_7076</name>
</gene>
<dbReference type="OrthoDB" id="4281716at2"/>
<organism evidence="2 3">
    <name type="scientific">Saccharopolyspora spinosa</name>
    <dbReference type="NCBI Taxonomy" id="60894"/>
    <lineage>
        <taxon>Bacteria</taxon>
        <taxon>Bacillati</taxon>
        <taxon>Actinomycetota</taxon>
        <taxon>Actinomycetes</taxon>
        <taxon>Pseudonocardiales</taxon>
        <taxon>Pseudonocardiaceae</taxon>
        <taxon>Saccharopolyspora</taxon>
    </lineage>
</organism>
<evidence type="ECO:0000313" key="3">
    <source>
        <dbReference type="Proteomes" id="UP000233786"/>
    </source>
</evidence>
<dbReference type="Gene3D" id="3.40.710.10">
    <property type="entry name" value="DD-peptidase/beta-lactamase superfamily"/>
    <property type="match status" value="1"/>
</dbReference>
<proteinExistence type="predicted"/>
<comment type="caution">
    <text evidence="2">The sequence shown here is derived from an EMBL/GenBank/DDBJ whole genome shotgun (WGS) entry which is preliminary data.</text>
</comment>
<dbReference type="InterPro" id="IPR012338">
    <property type="entry name" value="Beta-lactam/transpept-like"/>
</dbReference>
<dbReference type="SUPFAM" id="SSF56601">
    <property type="entry name" value="beta-lactamase/transpeptidase-like"/>
    <property type="match status" value="1"/>
</dbReference>
<dbReference type="RefSeq" id="WP_010310627.1">
    <property type="nucleotide sequence ID" value="NZ_CP061007.1"/>
</dbReference>
<evidence type="ECO:0000259" key="1">
    <source>
        <dbReference type="Pfam" id="PF00144"/>
    </source>
</evidence>
<sequence>MALEIEVEPGEVGFDAARLNRIDEHFAKYVEAGKLPGWLALVSRHGKIAHLSTHGMRDIASGAPMQTDTLFRIYSMTKPVTSVAIMMLHEECAFELTDPVADFIPSFADLRVYRGGTARAPQTRPAGEDMRIWHLLTHTSGLTYPFHYLNPVDELYRRAGFEFGMAADLDLAGCCDAWASMPLLFDPGTAWNYSVATDVLGRIVEVASGQTLDEFFRTRIFEPLGMTDTGFAVDRANADRLATLYMADPQGKARPYPKHGKLHAAAFELPKALSGGGGLFSSAHDYHRFTQMLRREGELDGTRVLGSRTVRYMTRNHLPGGADLETLALGSFSEVANAGKGFGLGFAVIDDPLAAKVIGSRGELSWGGLASTVFWVDPAEDLTVLFLTQLMPSSTHPIRPQLHQLVYQSLVD</sequence>
<dbReference type="PANTHER" id="PTHR43283">
    <property type="entry name" value="BETA-LACTAMASE-RELATED"/>
    <property type="match status" value="1"/>
</dbReference>
<dbReference type="InterPro" id="IPR050789">
    <property type="entry name" value="Diverse_Enzym_Activities"/>
</dbReference>
<dbReference type="AlphaFoldDB" id="A0A2N3Y7M0"/>
<reference evidence="2" key="1">
    <citation type="submission" date="2017-12" db="EMBL/GenBank/DDBJ databases">
        <title>Sequencing the genomes of 1000 Actinobacteria strains.</title>
        <authorList>
            <person name="Klenk H.-P."/>
        </authorList>
    </citation>
    <scope>NUCLEOTIDE SEQUENCE [LARGE SCALE GENOMIC DNA]</scope>
    <source>
        <strain evidence="2">DSM 44228</strain>
    </source>
</reference>
<dbReference type="Proteomes" id="UP000233786">
    <property type="component" value="Unassembled WGS sequence"/>
</dbReference>
<dbReference type="STRING" id="994479.GCA_000194155_05091"/>
<feature type="domain" description="Beta-lactamase-related" evidence="1">
    <location>
        <begin position="22"/>
        <end position="405"/>
    </location>
</feature>
<evidence type="ECO:0000313" key="2">
    <source>
        <dbReference type="EMBL" id="PKW18937.1"/>
    </source>
</evidence>
<dbReference type="Pfam" id="PF00144">
    <property type="entry name" value="Beta-lactamase"/>
    <property type="match status" value="1"/>
</dbReference>
<dbReference type="EMBL" id="PJNB01000001">
    <property type="protein sequence ID" value="PKW18937.1"/>
    <property type="molecule type" value="Genomic_DNA"/>
</dbReference>
<accession>A0A2N3Y7M0</accession>
<protein>
    <submittedName>
        <fullName evidence="2">CubicO group peptidase (Beta-lactamase class C family)</fullName>
    </submittedName>
</protein>
<dbReference type="PANTHER" id="PTHR43283:SF3">
    <property type="entry name" value="BETA-LACTAMASE FAMILY PROTEIN (AFU_ORTHOLOGUE AFUA_5G07500)"/>
    <property type="match status" value="1"/>
</dbReference>
<name>A0A2N3Y7M0_SACSN</name>
<keyword evidence="3" id="KW-1185">Reference proteome</keyword>
<dbReference type="InterPro" id="IPR001466">
    <property type="entry name" value="Beta-lactam-related"/>
</dbReference>